<keyword evidence="3" id="KW-1185">Reference proteome</keyword>
<gene>
    <name evidence="2" type="ORF">DB32_002153</name>
</gene>
<protein>
    <submittedName>
        <fullName evidence="2">Lysyl oxidase</fullName>
    </submittedName>
</protein>
<proteinExistence type="predicted"/>
<sequence length="447" mass="47531">MHTGPMLVIGSRHALRFVVSIALLAACDAGRSADERDAGDRMDASQSRDAGRRPPPVDGGGACVPPAAPAPHEGCNPENGFECDGDYDARCNPACPDTHCCSPQAGRFECVERDEAGNCPAADLWVDEARIAPYFEYRYIGPSDCALVEGCVAEPGMRRLLRFDAWTPNTGDADLYLGVPTASSPNFEYSSCHRHFHFETYAAYELLDAEDDCVVAEGHKQAFCLLDYYTYPCDENDSNPDPEVPDCRRLSGYSCVNQGIRRGAQDVYEADVDCQWVDVTGLPPGDYRLRVRINTDHLLRESDYGNNEVIVGVTIPEDPGPPATDIGAPCEESELGLDRTCGFARSYDGECEPGSTVTLGCSAACGYGECSGDTILMVCEAAIGASCTSAAAIATNDASGCGVGACRGGTDCCSSATFECPTTGSYTVWTGAFNTSRSATCEIALAP</sequence>
<dbReference type="PRINTS" id="PR00074">
    <property type="entry name" value="LYSYLOXIDASE"/>
</dbReference>
<dbReference type="AlphaFoldDB" id="A0A0F6SED5"/>
<accession>A0A0F6SED5</accession>
<dbReference type="PANTHER" id="PTHR45817:SF4">
    <property type="entry name" value="LYSYL OXIDASE-LIKE-RELATED"/>
    <property type="match status" value="1"/>
</dbReference>
<dbReference type="GO" id="GO:0005615">
    <property type="term" value="C:extracellular space"/>
    <property type="evidence" value="ECO:0007669"/>
    <property type="project" value="TreeGrafter"/>
</dbReference>
<evidence type="ECO:0000313" key="3">
    <source>
        <dbReference type="Proteomes" id="UP000034883"/>
    </source>
</evidence>
<dbReference type="GO" id="GO:0004720">
    <property type="term" value="F:protein-lysine 6-oxidase activity"/>
    <property type="evidence" value="ECO:0007669"/>
    <property type="project" value="TreeGrafter"/>
</dbReference>
<dbReference type="EMBL" id="CP011125">
    <property type="protein sequence ID" value="AKF05004.1"/>
    <property type="molecule type" value="Genomic_DNA"/>
</dbReference>
<reference evidence="2 3" key="1">
    <citation type="submission" date="2015-03" db="EMBL/GenBank/DDBJ databases">
        <title>Genome assembly of Sandaracinus amylolyticus DSM 53668.</title>
        <authorList>
            <person name="Sharma G."/>
            <person name="Subramanian S."/>
        </authorList>
    </citation>
    <scope>NUCLEOTIDE SEQUENCE [LARGE SCALE GENOMIC DNA]</scope>
    <source>
        <strain evidence="2 3">DSM 53668</strain>
    </source>
</reference>
<dbReference type="Proteomes" id="UP000034883">
    <property type="component" value="Chromosome"/>
</dbReference>
<dbReference type="PANTHER" id="PTHR45817">
    <property type="entry name" value="LYSYL OXIDASE-LIKE-RELATED"/>
    <property type="match status" value="1"/>
</dbReference>
<feature type="compositionally biased region" description="Basic and acidic residues" evidence="1">
    <location>
        <begin position="34"/>
        <end position="43"/>
    </location>
</feature>
<organism evidence="2 3">
    <name type="scientific">Sandaracinus amylolyticus</name>
    <dbReference type="NCBI Taxonomy" id="927083"/>
    <lineage>
        <taxon>Bacteria</taxon>
        <taxon>Pseudomonadati</taxon>
        <taxon>Myxococcota</taxon>
        <taxon>Polyangia</taxon>
        <taxon>Polyangiales</taxon>
        <taxon>Sandaracinaceae</taxon>
        <taxon>Sandaracinus</taxon>
    </lineage>
</organism>
<dbReference type="KEGG" id="samy:DB32_002153"/>
<dbReference type="GO" id="GO:0005507">
    <property type="term" value="F:copper ion binding"/>
    <property type="evidence" value="ECO:0007669"/>
    <property type="project" value="InterPro"/>
</dbReference>
<dbReference type="InterPro" id="IPR050912">
    <property type="entry name" value="LOX-like_protein"/>
</dbReference>
<name>A0A0F6SED5_9BACT</name>
<dbReference type="STRING" id="927083.DB32_002153"/>
<evidence type="ECO:0000256" key="1">
    <source>
        <dbReference type="SAM" id="MobiDB-lite"/>
    </source>
</evidence>
<dbReference type="Pfam" id="PF01186">
    <property type="entry name" value="Lysyl_oxidase"/>
    <property type="match status" value="1"/>
</dbReference>
<dbReference type="InterPro" id="IPR001695">
    <property type="entry name" value="Lysyl_oxidase"/>
</dbReference>
<feature type="region of interest" description="Disordered" evidence="1">
    <location>
        <begin position="34"/>
        <end position="64"/>
    </location>
</feature>
<evidence type="ECO:0000313" key="2">
    <source>
        <dbReference type="EMBL" id="AKF05004.1"/>
    </source>
</evidence>